<proteinExistence type="inferred from homology"/>
<evidence type="ECO:0000256" key="1">
    <source>
        <dbReference type="ARBA" id="ARBA00004141"/>
    </source>
</evidence>
<feature type="transmembrane region" description="Helical" evidence="6">
    <location>
        <begin position="131"/>
        <end position="149"/>
    </location>
</feature>
<name>A0ABT0XDN2_9ACTN</name>
<evidence type="ECO:0000256" key="3">
    <source>
        <dbReference type="ARBA" id="ARBA00022989"/>
    </source>
</evidence>
<dbReference type="EMBL" id="JAMQGM010000068">
    <property type="protein sequence ID" value="MCM2580505.1"/>
    <property type="molecule type" value="Genomic_DNA"/>
</dbReference>
<dbReference type="InterPro" id="IPR051784">
    <property type="entry name" value="Nod_factor_ABC_transporter"/>
</dbReference>
<comment type="caution">
    <text evidence="8">The sequence shown here is derived from an EMBL/GenBank/DDBJ whole genome shotgun (WGS) entry which is preliminary data.</text>
</comment>
<dbReference type="PROSITE" id="PS51012">
    <property type="entry name" value="ABC_TM2"/>
    <property type="match status" value="1"/>
</dbReference>
<dbReference type="PIRSF" id="PIRSF006648">
    <property type="entry name" value="DrrB"/>
    <property type="match status" value="1"/>
</dbReference>
<feature type="transmembrane region" description="Helical" evidence="6">
    <location>
        <begin position="243"/>
        <end position="265"/>
    </location>
</feature>
<dbReference type="PANTHER" id="PTHR43229:SF2">
    <property type="entry name" value="NODULATION PROTEIN J"/>
    <property type="match status" value="1"/>
</dbReference>
<dbReference type="PANTHER" id="PTHR43229">
    <property type="entry name" value="NODULATION PROTEIN J"/>
    <property type="match status" value="1"/>
</dbReference>
<evidence type="ECO:0000256" key="5">
    <source>
        <dbReference type="ARBA" id="ARBA00023251"/>
    </source>
</evidence>
<evidence type="ECO:0000313" key="9">
    <source>
        <dbReference type="Proteomes" id="UP001167160"/>
    </source>
</evidence>
<organism evidence="8 9">
    <name type="scientific">Streptomyces meridianus</name>
    <dbReference type="NCBI Taxonomy" id="2938945"/>
    <lineage>
        <taxon>Bacteria</taxon>
        <taxon>Bacillati</taxon>
        <taxon>Actinomycetota</taxon>
        <taxon>Actinomycetes</taxon>
        <taxon>Kitasatosporales</taxon>
        <taxon>Streptomycetaceae</taxon>
        <taxon>Streptomyces</taxon>
    </lineage>
</organism>
<dbReference type="InterPro" id="IPR013525">
    <property type="entry name" value="ABC2_TM"/>
</dbReference>
<keyword evidence="2 6" id="KW-0812">Transmembrane</keyword>
<feature type="transmembrane region" description="Helical" evidence="6">
    <location>
        <begin position="41"/>
        <end position="61"/>
    </location>
</feature>
<keyword evidence="6" id="KW-1003">Cell membrane</keyword>
<accession>A0ABT0XDN2</accession>
<keyword evidence="6" id="KW-0813">Transport</keyword>
<feature type="domain" description="ABC transmembrane type-2" evidence="7">
    <location>
        <begin position="41"/>
        <end position="268"/>
    </location>
</feature>
<comment type="subcellular location">
    <subcellularLocation>
        <location evidence="6">Cell membrane</location>
        <topology evidence="6">Multi-pass membrane protein</topology>
    </subcellularLocation>
    <subcellularLocation>
        <location evidence="1">Membrane</location>
        <topology evidence="1">Multi-pass membrane protein</topology>
    </subcellularLocation>
</comment>
<keyword evidence="4 6" id="KW-0472">Membrane</keyword>
<feature type="transmembrane region" description="Helical" evidence="6">
    <location>
        <begin position="188"/>
        <end position="207"/>
    </location>
</feature>
<keyword evidence="5" id="KW-0046">Antibiotic resistance</keyword>
<dbReference type="RefSeq" id="WP_251419411.1">
    <property type="nucleotide sequence ID" value="NZ_JAMQGM010000068.1"/>
</dbReference>
<reference evidence="8" key="1">
    <citation type="journal article" date="2023" name="Int. J. Syst. Evol. Microbiol.">
        <title>Streptomyces meridianus sp. nov. isolated from brackish water of the Tagus estuary in Alcochete, Portugal.</title>
        <authorList>
            <person name="Santos J.D.N."/>
            <person name="Klimek D."/>
            <person name="Calusinska M."/>
            <person name="Lobo Da Cunha A."/>
            <person name="Catita J."/>
            <person name="Goncalves H."/>
            <person name="Gonzalez I."/>
            <person name="Reyes F."/>
            <person name="Lage O.M."/>
        </authorList>
    </citation>
    <scope>NUCLEOTIDE SEQUENCE</scope>
    <source>
        <strain evidence="8">MTZ3.1</strain>
    </source>
</reference>
<evidence type="ECO:0000313" key="8">
    <source>
        <dbReference type="EMBL" id="MCM2580505.1"/>
    </source>
</evidence>
<dbReference type="InterPro" id="IPR047817">
    <property type="entry name" value="ABC2_TM_bact-type"/>
</dbReference>
<sequence length="269" mass="28834">MTAGTIAAPPAGSGRVRPWAAVQQTATMAWRSLVQVKHNPLELVDFSITPIMFVVLFTYVFGGQMAGSPKDYLQYALAGIIVQNALFTTMYTAMALNTDLTKGVFDRLRSLPIARSAPLFGRIGADLCKQLWAVLLMIGLGTLLGFRVTTGFLGLLGAALLLLFFAGAVSWASVLIGMKASDPEKVQVFAFTLIFPITFTSSAFVRVETMPGWLQAWVDVNPVTHLSDAVRGLLTGGPVASPVLWSLAWAVGLAAVFLPLAMHAYRAKA</sequence>
<gene>
    <name evidence="8" type="ORF">M1E25_24750</name>
</gene>
<feature type="transmembrane region" description="Helical" evidence="6">
    <location>
        <begin position="155"/>
        <end position="176"/>
    </location>
</feature>
<comment type="similarity">
    <text evidence="6">Belongs to the ABC-2 integral membrane protein family.</text>
</comment>
<dbReference type="Proteomes" id="UP001167160">
    <property type="component" value="Unassembled WGS sequence"/>
</dbReference>
<keyword evidence="9" id="KW-1185">Reference proteome</keyword>
<evidence type="ECO:0000256" key="4">
    <source>
        <dbReference type="ARBA" id="ARBA00023136"/>
    </source>
</evidence>
<evidence type="ECO:0000256" key="2">
    <source>
        <dbReference type="ARBA" id="ARBA00022692"/>
    </source>
</evidence>
<feature type="transmembrane region" description="Helical" evidence="6">
    <location>
        <begin position="73"/>
        <end position="93"/>
    </location>
</feature>
<protein>
    <recommendedName>
        <fullName evidence="6">Transport permease protein</fullName>
    </recommendedName>
</protein>
<keyword evidence="3 6" id="KW-1133">Transmembrane helix</keyword>
<dbReference type="Pfam" id="PF01061">
    <property type="entry name" value="ABC2_membrane"/>
    <property type="match status" value="1"/>
</dbReference>
<dbReference type="InterPro" id="IPR000412">
    <property type="entry name" value="ABC_2_transport"/>
</dbReference>
<evidence type="ECO:0000259" key="7">
    <source>
        <dbReference type="PROSITE" id="PS51012"/>
    </source>
</evidence>
<evidence type="ECO:0000256" key="6">
    <source>
        <dbReference type="RuleBase" id="RU361157"/>
    </source>
</evidence>